<dbReference type="InterPro" id="IPR012337">
    <property type="entry name" value="RNaseH-like_sf"/>
</dbReference>
<organism evidence="2 3">
    <name type="scientific">Favolaschia claudopus</name>
    <dbReference type="NCBI Taxonomy" id="2862362"/>
    <lineage>
        <taxon>Eukaryota</taxon>
        <taxon>Fungi</taxon>
        <taxon>Dikarya</taxon>
        <taxon>Basidiomycota</taxon>
        <taxon>Agaricomycotina</taxon>
        <taxon>Agaricomycetes</taxon>
        <taxon>Agaricomycetidae</taxon>
        <taxon>Agaricales</taxon>
        <taxon>Marasmiineae</taxon>
        <taxon>Mycenaceae</taxon>
        <taxon>Favolaschia</taxon>
    </lineage>
</organism>
<protein>
    <recommendedName>
        <fullName evidence="4">Zinc finger BED domain-containing protein 5</fullName>
    </recommendedName>
</protein>
<evidence type="ECO:0000313" key="2">
    <source>
        <dbReference type="EMBL" id="KAK7007067.1"/>
    </source>
</evidence>
<name>A0AAW0AF59_9AGAR</name>
<accession>A0AAW0AF59</accession>
<evidence type="ECO:0000313" key="1">
    <source>
        <dbReference type="EMBL" id="KAK6974468.1"/>
    </source>
</evidence>
<dbReference type="AlphaFoldDB" id="A0AAW0AF59"/>
<dbReference type="SUPFAM" id="SSF53098">
    <property type="entry name" value="Ribonuclease H-like"/>
    <property type="match status" value="1"/>
</dbReference>
<dbReference type="EMBL" id="JAWWNJ010000184">
    <property type="protein sequence ID" value="KAK6974468.1"/>
    <property type="molecule type" value="Genomic_DNA"/>
</dbReference>
<keyword evidence="3" id="KW-1185">Reference proteome</keyword>
<dbReference type="EMBL" id="JAWWNJ010000072">
    <property type="protein sequence ID" value="KAK7007067.1"/>
    <property type="molecule type" value="Genomic_DNA"/>
</dbReference>
<reference evidence="2 3" key="1">
    <citation type="journal article" date="2024" name="J Genomics">
        <title>Draft genome sequencing and assembly of Favolaschia claudopus CIRM-BRFM 2984 isolated from oak limbs.</title>
        <authorList>
            <person name="Navarro D."/>
            <person name="Drula E."/>
            <person name="Chaduli D."/>
            <person name="Cazenave R."/>
            <person name="Ahrendt S."/>
            <person name="Wang J."/>
            <person name="Lipzen A."/>
            <person name="Daum C."/>
            <person name="Barry K."/>
            <person name="Grigoriev I.V."/>
            <person name="Favel A."/>
            <person name="Rosso M.N."/>
            <person name="Martin F."/>
        </authorList>
    </citation>
    <scope>NUCLEOTIDE SEQUENCE [LARGE SCALE GENOMIC DNA]</scope>
    <source>
        <strain evidence="2 3">CIRM-BRFM 2984</strain>
    </source>
</reference>
<comment type="caution">
    <text evidence="2">The sequence shown here is derived from an EMBL/GenBank/DDBJ whole genome shotgun (WGS) entry which is preliminary data.</text>
</comment>
<gene>
    <name evidence="2" type="ORF">R3P38DRAFT_2554216</name>
    <name evidence="1" type="ORF">R3P38DRAFT_2584256</name>
</gene>
<sequence length="141" mass="15938">VRTRWNSTFDMINTALDYKKAIRDFTFDDSNGLSNYNLSSLEWTILEDLRDFLQDATRFFSRNSATLATVIPAMDKIDSMLATAVVKKSAGESKSFSTPIKLALLSAKKTLNRYYSKSYYSRIYRIALSSLSVLCLCSALV</sequence>
<proteinExistence type="predicted"/>
<dbReference type="Proteomes" id="UP001362999">
    <property type="component" value="Unassembled WGS sequence"/>
</dbReference>
<evidence type="ECO:0008006" key="4">
    <source>
        <dbReference type="Google" id="ProtNLM"/>
    </source>
</evidence>
<evidence type="ECO:0000313" key="3">
    <source>
        <dbReference type="Proteomes" id="UP001362999"/>
    </source>
</evidence>
<feature type="non-terminal residue" evidence="2">
    <location>
        <position position="1"/>
    </location>
</feature>